<keyword evidence="3" id="KW-0223">Dioxygenase</keyword>
<comment type="cofactor">
    <cofactor evidence="5">
        <name>Fe(2+)</name>
        <dbReference type="ChEBI" id="CHEBI:29033"/>
    </cofactor>
    <text evidence="5">Binds 1 Fe(2+) ion per subunit.</text>
</comment>
<dbReference type="GO" id="GO:0010436">
    <property type="term" value="F:carotenoid dioxygenase activity"/>
    <property type="evidence" value="ECO:0007669"/>
    <property type="project" value="TreeGrafter"/>
</dbReference>
<evidence type="ECO:0000256" key="4">
    <source>
        <dbReference type="ARBA" id="ARBA00023004"/>
    </source>
</evidence>
<evidence type="ECO:0000256" key="3">
    <source>
        <dbReference type="ARBA" id="ARBA00022964"/>
    </source>
</evidence>
<keyword evidence="2 5" id="KW-0479">Metal-binding</keyword>
<keyword evidence="7" id="KW-1185">Reference proteome</keyword>
<organism evidence="6 7">
    <name type="scientific">Cynara cardunculus var. scolymus</name>
    <name type="common">Globe artichoke</name>
    <name type="synonym">Cynara scolymus</name>
    <dbReference type="NCBI Taxonomy" id="59895"/>
    <lineage>
        <taxon>Eukaryota</taxon>
        <taxon>Viridiplantae</taxon>
        <taxon>Streptophyta</taxon>
        <taxon>Embryophyta</taxon>
        <taxon>Tracheophyta</taxon>
        <taxon>Spermatophyta</taxon>
        <taxon>Magnoliopsida</taxon>
        <taxon>eudicotyledons</taxon>
        <taxon>Gunneridae</taxon>
        <taxon>Pentapetalae</taxon>
        <taxon>asterids</taxon>
        <taxon>campanulids</taxon>
        <taxon>Asterales</taxon>
        <taxon>Asteraceae</taxon>
        <taxon>Carduoideae</taxon>
        <taxon>Cardueae</taxon>
        <taxon>Carduinae</taxon>
        <taxon>Cynara</taxon>
    </lineage>
</organism>
<dbReference type="PANTHER" id="PTHR10543:SF112">
    <property type="entry name" value="OXIDOREDUCTASE"/>
    <property type="match status" value="1"/>
</dbReference>
<feature type="binding site" evidence="5">
    <location>
        <position position="598"/>
    </location>
    <ligand>
        <name>Fe cation</name>
        <dbReference type="ChEBI" id="CHEBI:24875"/>
        <note>catalytic</note>
    </ligand>
</feature>
<proteinExistence type="inferred from homology"/>
<name>A0A124SGX6_CYNCS</name>
<reference evidence="6 7" key="1">
    <citation type="journal article" date="2016" name="Sci. Rep.">
        <title>The genome sequence of the outbreeding globe artichoke constructed de novo incorporating a phase-aware low-pass sequencing strategy of F1 progeny.</title>
        <authorList>
            <person name="Scaglione D."/>
            <person name="Reyes-Chin-Wo S."/>
            <person name="Acquadro A."/>
            <person name="Froenicke L."/>
            <person name="Portis E."/>
            <person name="Beitel C."/>
            <person name="Tirone M."/>
            <person name="Mauro R."/>
            <person name="Lo Monaco A."/>
            <person name="Mauromicale G."/>
            <person name="Faccioli P."/>
            <person name="Cattivelli L."/>
            <person name="Rieseberg L."/>
            <person name="Michelmore R."/>
            <person name="Lanteri S."/>
        </authorList>
    </citation>
    <scope>NUCLEOTIDE SEQUENCE [LARGE SCALE GENOMIC DNA]</scope>
    <source>
        <strain evidence="6">2C</strain>
    </source>
</reference>
<evidence type="ECO:0000313" key="7">
    <source>
        <dbReference type="Proteomes" id="UP000243975"/>
    </source>
</evidence>
<evidence type="ECO:0000256" key="5">
    <source>
        <dbReference type="PIRSR" id="PIRSR604294-1"/>
    </source>
</evidence>
<dbReference type="GO" id="GO:0046872">
    <property type="term" value="F:metal ion binding"/>
    <property type="evidence" value="ECO:0007669"/>
    <property type="project" value="UniProtKB-KW"/>
</dbReference>
<dbReference type="Pfam" id="PF03055">
    <property type="entry name" value="RPE65"/>
    <property type="match status" value="1"/>
</dbReference>
<dbReference type="GO" id="GO:0016121">
    <property type="term" value="P:carotene catabolic process"/>
    <property type="evidence" value="ECO:0007669"/>
    <property type="project" value="TreeGrafter"/>
</dbReference>
<dbReference type="EMBL" id="LEKV01001489">
    <property type="protein sequence ID" value="KVI07768.1"/>
    <property type="molecule type" value="Genomic_DNA"/>
</dbReference>
<evidence type="ECO:0000313" key="6">
    <source>
        <dbReference type="EMBL" id="KVI07768.1"/>
    </source>
</evidence>
<accession>A0A124SGX6</accession>
<dbReference type="Proteomes" id="UP000243975">
    <property type="component" value="Unassembled WGS sequence"/>
</dbReference>
<dbReference type="InterPro" id="IPR004294">
    <property type="entry name" value="Carotenoid_Oase"/>
</dbReference>
<keyword evidence="3" id="KW-0560">Oxidoreductase</keyword>
<keyword evidence="4 5" id="KW-0408">Iron</keyword>
<feature type="binding site" evidence="5">
    <location>
        <position position="406"/>
    </location>
    <ligand>
        <name>Fe cation</name>
        <dbReference type="ChEBI" id="CHEBI:24875"/>
        <note>catalytic</note>
    </ligand>
</feature>
<sequence>METLHSSMHTPFVFQGYANHGFRNQTIKSRPTSVVSVFRINDEVHDIERRITTRKRQKQEDDHVVMESCRSVEVIRDSRKPSSEPDLLEKVFRTLDDAIIKFLDPPLDISVDPSYVLGDNFAPVDELGPTECEVVHGSIPPCLDGVYIRNGPNPQFVPSGPHHYFDGDGMVHSIRISHGRATFCSRYVKTNKYLFEHQIRSNVVPNVIGGMHGLGPFMARATLFAARVISGRYDIVKGIGVANTSLSLFGGRLYALCESDIPYAIKLEEDGDIRTLGHHDFDGKLTMNMTAHPKIDPETKEAFAFRYWATQPYLTYFNFDSNGNKQPDVPIFSMKHSSLTHDLAITQKYAVICEIQIGANPMNLIRGGRLVDVDPRKVPRIGVLPRYAKDDSDMKWFEVPGFNIFHSVNAWDEKDEDGGDVVVLVAPNILSVEHFFKRADLIHGSMEKVTIHLETGVVSRHRLSTRSSEFPVINPAYVAKKNKYVYVAVSEEIPLKSKIMRASGVAKLDISASEDNNGGHDCTVGSRMYGDNCFGGEPFFVAREPDNRESEEDDGYVVSYVHNESSGESSFLVMDARSPDLQVLAAVKLPQRVPYGLHGIFIREKDLNEI</sequence>
<comment type="similarity">
    <text evidence="1">Belongs to the carotenoid oxygenase family.</text>
</comment>
<feature type="binding site" evidence="5">
    <location>
        <position position="292"/>
    </location>
    <ligand>
        <name>Fe cation</name>
        <dbReference type="ChEBI" id="CHEBI:24875"/>
        <note>catalytic</note>
    </ligand>
</feature>
<dbReference type="STRING" id="59895.A0A124SGX6"/>
<dbReference type="GO" id="GO:0009570">
    <property type="term" value="C:chloroplast stroma"/>
    <property type="evidence" value="ECO:0007669"/>
    <property type="project" value="TreeGrafter"/>
</dbReference>
<feature type="binding site" evidence="5">
    <location>
        <position position="341"/>
    </location>
    <ligand>
        <name>Fe cation</name>
        <dbReference type="ChEBI" id="CHEBI:24875"/>
        <note>catalytic</note>
    </ligand>
</feature>
<evidence type="ECO:0000256" key="2">
    <source>
        <dbReference type="ARBA" id="ARBA00022723"/>
    </source>
</evidence>
<evidence type="ECO:0000256" key="1">
    <source>
        <dbReference type="ARBA" id="ARBA00006787"/>
    </source>
</evidence>
<dbReference type="AlphaFoldDB" id="A0A124SGX6"/>
<comment type="caution">
    <text evidence="6">The sequence shown here is derived from an EMBL/GenBank/DDBJ whole genome shotgun (WGS) entry which is preliminary data.</text>
</comment>
<dbReference type="PANTHER" id="PTHR10543">
    <property type="entry name" value="BETA-CAROTENE DIOXYGENASE"/>
    <property type="match status" value="1"/>
</dbReference>
<protein>
    <submittedName>
        <fullName evidence="6">Carotenoid oxygenase</fullName>
    </submittedName>
</protein>
<gene>
    <name evidence="6" type="ORF">Ccrd_013868</name>
</gene>
<dbReference type="Gramene" id="KVI07768">
    <property type="protein sequence ID" value="KVI07768"/>
    <property type="gene ID" value="Ccrd_013868"/>
</dbReference>
<dbReference type="OMA" id="ANMSAHP"/>